<feature type="chain" id="PRO_5045781533" description="DUF4136 domain-containing protein" evidence="1">
    <location>
        <begin position="30"/>
        <end position="227"/>
    </location>
</feature>
<reference evidence="2 3" key="1">
    <citation type="submission" date="2024-03" db="EMBL/GenBank/DDBJ databases">
        <title>Phenotype and Genome Characterization of a Sulfate-Reducing Bacterium Pseudodesulfovibrio sp. strain 5S69, isolated from Petroleum Reservoir in Tatarstan (Russia).</title>
        <authorList>
            <person name="Bidzhieva S.K."/>
            <person name="Kadnikov V."/>
            <person name="Tourova T.P."/>
            <person name="Samigullina S.R."/>
            <person name="Sokolova D.S."/>
            <person name="Poltaraus A.B."/>
            <person name="Avtukh A.N."/>
            <person name="Tereshina V.M."/>
            <person name="Mardanov A.V."/>
            <person name="Nazina T.N."/>
        </authorList>
    </citation>
    <scope>NUCLEOTIDE SEQUENCE [LARGE SCALE GENOMIC DNA]</scope>
    <source>
        <strain evidence="2 3">5S69</strain>
    </source>
</reference>
<organism evidence="2 3">
    <name type="scientific">Pseudodesulfovibrio methanolicus</name>
    <dbReference type="NCBI Taxonomy" id="3126690"/>
    <lineage>
        <taxon>Bacteria</taxon>
        <taxon>Pseudomonadati</taxon>
        <taxon>Thermodesulfobacteriota</taxon>
        <taxon>Desulfovibrionia</taxon>
        <taxon>Desulfovibrionales</taxon>
        <taxon>Desulfovibrionaceae</taxon>
    </lineage>
</organism>
<dbReference type="PROSITE" id="PS51257">
    <property type="entry name" value="PROKAR_LIPOPROTEIN"/>
    <property type="match status" value="1"/>
</dbReference>
<evidence type="ECO:0000313" key="2">
    <source>
        <dbReference type="EMBL" id="WWX20853.1"/>
    </source>
</evidence>
<keyword evidence="3" id="KW-1185">Reference proteome</keyword>
<dbReference type="Proteomes" id="UP001385389">
    <property type="component" value="Chromosome"/>
</dbReference>
<gene>
    <name evidence="2" type="ORF">V8V93_10320</name>
</gene>
<dbReference type="RefSeq" id="WP_338666598.1">
    <property type="nucleotide sequence ID" value="NZ_CP146609.1"/>
</dbReference>
<accession>A0ABZ2IWC8</accession>
<sequence>MVNRTLPIPAILILAVLALTGCKASTNTAAPIVRKQETYSIEITDYSAFNAKTSLAEQLNKQLSEDDLAEENELRSADWPMRLLLTNSPVQQLAHSDLGSPPIPVPLDPISVLINAGYFLGWSVKEAGKQAVNAGTPNYIVRMRLHILTPDGTAWRIDDEIPLYTLDKEKSRQRVAREASDKIEVYLAAFRAGDTVESAVEETNPYELEQLRGTTQQNNSPTTENHQ</sequence>
<keyword evidence="1" id="KW-0732">Signal</keyword>
<protein>
    <recommendedName>
        <fullName evidence="4">DUF4136 domain-containing protein</fullName>
    </recommendedName>
</protein>
<proteinExistence type="predicted"/>
<evidence type="ECO:0000256" key="1">
    <source>
        <dbReference type="SAM" id="SignalP"/>
    </source>
</evidence>
<evidence type="ECO:0008006" key="4">
    <source>
        <dbReference type="Google" id="ProtNLM"/>
    </source>
</evidence>
<name>A0ABZ2IWC8_9BACT</name>
<feature type="signal peptide" evidence="1">
    <location>
        <begin position="1"/>
        <end position="29"/>
    </location>
</feature>
<dbReference type="EMBL" id="CP146609">
    <property type="protein sequence ID" value="WWX20853.1"/>
    <property type="molecule type" value="Genomic_DNA"/>
</dbReference>
<evidence type="ECO:0000313" key="3">
    <source>
        <dbReference type="Proteomes" id="UP001385389"/>
    </source>
</evidence>